<dbReference type="PANTHER" id="PTHR36842">
    <property type="entry name" value="PROTEIN TOLB HOMOLOG"/>
    <property type="match status" value="1"/>
</dbReference>
<dbReference type="InterPro" id="IPR011042">
    <property type="entry name" value="6-blade_b-propeller_TolB-like"/>
</dbReference>
<gene>
    <name evidence="3" type="ORF">FEF65_11780</name>
</gene>
<dbReference type="EMBL" id="VBRY01000012">
    <property type="protein sequence ID" value="TLS66016.1"/>
    <property type="molecule type" value="Genomic_DNA"/>
</dbReference>
<dbReference type="OrthoDB" id="9777457at2"/>
<dbReference type="PANTHER" id="PTHR36842:SF1">
    <property type="entry name" value="PROTEIN TOLB"/>
    <property type="match status" value="1"/>
</dbReference>
<accession>A0A5R9GGJ4</accession>
<evidence type="ECO:0008006" key="5">
    <source>
        <dbReference type="Google" id="ProtNLM"/>
    </source>
</evidence>
<evidence type="ECO:0000256" key="2">
    <source>
        <dbReference type="SAM" id="SignalP"/>
    </source>
</evidence>
<dbReference type="Gene3D" id="2.120.10.30">
    <property type="entry name" value="TolB, C-terminal domain"/>
    <property type="match status" value="2"/>
</dbReference>
<dbReference type="SUPFAM" id="SSF69304">
    <property type="entry name" value="Tricorn protease N-terminal domain"/>
    <property type="match status" value="1"/>
</dbReference>
<feature type="chain" id="PRO_5024439371" description="TolB protein" evidence="2">
    <location>
        <begin position="23"/>
        <end position="362"/>
    </location>
</feature>
<dbReference type="Pfam" id="PF07676">
    <property type="entry name" value="PD40"/>
    <property type="match status" value="2"/>
</dbReference>
<dbReference type="AlphaFoldDB" id="A0A5R9GGJ4"/>
<name>A0A5R9GGJ4_9PROT</name>
<dbReference type="InterPro" id="IPR011659">
    <property type="entry name" value="WD40"/>
</dbReference>
<keyword evidence="4" id="KW-1185">Reference proteome</keyword>
<protein>
    <recommendedName>
        <fullName evidence="5">TolB protein</fullName>
    </recommendedName>
</protein>
<evidence type="ECO:0000256" key="1">
    <source>
        <dbReference type="ARBA" id="ARBA00009820"/>
    </source>
</evidence>
<comment type="similarity">
    <text evidence="1">Belongs to the TolB family.</text>
</comment>
<keyword evidence="2" id="KW-0732">Signal</keyword>
<dbReference type="Proteomes" id="UP000306585">
    <property type="component" value="Unassembled WGS sequence"/>
</dbReference>
<sequence>MRKKWVVAGFALAMLGAEIASAAAGSSQSAEPLYPVTPLITEKGVDTVYPSVAGDFMVYSTMTLKHAGVVRVSKQSPQSAVREVASMTLNEAIRFGVAVNDGSVGYVSNRLGPVSAWMWRGHGESHVAIVSGNIYRGGVIPYHLNASADGQVWCYDTPFEKLRQNEMLNSYAQSPEFELTGQLWRTYDYDSFRIKAGYKATETGNGNKFDPPSLYIFNRKSGDLTMIPNAFNGAISPDGSRIVFTREVNGNYDLWMQQIDGGELVQLTDSPFGDFEPQWSPDGSKLVFVSNRDAAGSVMRTSIYMLDLASGKVTRLTNAERATDGGPAWMDEHSIVFHSNRDPQKPQTSTSSKWNIWQLKLN</sequence>
<comment type="caution">
    <text evidence="3">The sequence shown here is derived from an EMBL/GenBank/DDBJ whole genome shotgun (WGS) entry which is preliminary data.</text>
</comment>
<feature type="signal peptide" evidence="2">
    <location>
        <begin position="1"/>
        <end position="22"/>
    </location>
</feature>
<reference evidence="3 4" key="1">
    <citation type="journal article" date="2019" name="Appl. Environ. Microbiol.">
        <title>Environmental Evidence and Genomic Insight of Iron-oxidizing Bacteria Preference Towards More Corrosion Resistant Stainless Steel at Higher Salinities.</title>
        <authorList>
            <person name="Garrison C.E."/>
            <person name="Price K.A."/>
            <person name="Field E.K."/>
        </authorList>
    </citation>
    <scope>NUCLEOTIDE SEQUENCE [LARGE SCALE GENOMIC DNA]</scope>
    <source>
        <strain evidence="3 4">P3</strain>
    </source>
</reference>
<evidence type="ECO:0000313" key="4">
    <source>
        <dbReference type="Proteomes" id="UP000306585"/>
    </source>
</evidence>
<proteinExistence type="inferred from homology"/>
<organism evidence="3 4">
    <name type="scientific">Mariprofundus erugo</name>
    <dbReference type="NCBI Taxonomy" id="2528639"/>
    <lineage>
        <taxon>Bacteria</taxon>
        <taxon>Pseudomonadati</taxon>
        <taxon>Pseudomonadota</taxon>
        <taxon>Candidatius Mariprofundia</taxon>
        <taxon>Mariprofundales</taxon>
        <taxon>Mariprofundaceae</taxon>
        <taxon>Mariprofundus</taxon>
    </lineage>
</organism>
<evidence type="ECO:0000313" key="3">
    <source>
        <dbReference type="EMBL" id="TLS66016.1"/>
    </source>
</evidence>